<organism evidence="3 4">
    <name type="scientific">Hibiscus trionum</name>
    <name type="common">Flower of an hour</name>
    <dbReference type="NCBI Taxonomy" id="183268"/>
    <lineage>
        <taxon>Eukaryota</taxon>
        <taxon>Viridiplantae</taxon>
        <taxon>Streptophyta</taxon>
        <taxon>Embryophyta</taxon>
        <taxon>Tracheophyta</taxon>
        <taxon>Spermatophyta</taxon>
        <taxon>Magnoliopsida</taxon>
        <taxon>eudicotyledons</taxon>
        <taxon>Gunneridae</taxon>
        <taxon>Pentapetalae</taxon>
        <taxon>rosids</taxon>
        <taxon>malvids</taxon>
        <taxon>Malvales</taxon>
        <taxon>Malvaceae</taxon>
        <taxon>Malvoideae</taxon>
        <taxon>Hibiscus</taxon>
    </lineage>
</organism>
<protein>
    <submittedName>
        <fullName evidence="3">Uncharacterized protein</fullName>
    </submittedName>
</protein>
<evidence type="ECO:0000256" key="2">
    <source>
        <dbReference type="SAM" id="SignalP"/>
    </source>
</evidence>
<name>A0A9W7LZP6_HIBTR</name>
<comment type="caution">
    <text evidence="3">The sequence shown here is derived from an EMBL/GenBank/DDBJ whole genome shotgun (WGS) entry which is preliminary data.</text>
</comment>
<accession>A0A9W7LZP6</accession>
<keyword evidence="4" id="KW-1185">Reference proteome</keyword>
<evidence type="ECO:0000313" key="4">
    <source>
        <dbReference type="Proteomes" id="UP001165190"/>
    </source>
</evidence>
<reference evidence="3" key="1">
    <citation type="submission" date="2023-05" db="EMBL/GenBank/DDBJ databases">
        <title>Genome and transcriptome analyses reveal genes involved in the formation of fine ridges on petal epidermal cells in Hibiscus trionum.</title>
        <authorList>
            <person name="Koshimizu S."/>
            <person name="Masuda S."/>
            <person name="Ishii T."/>
            <person name="Shirasu K."/>
            <person name="Hoshino A."/>
            <person name="Arita M."/>
        </authorList>
    </citation>
    <scope>NUCLEOTIDE SEQUENCE</scope>
    <source>
        <strain evidence="3">Hamamatsu line</strain>
    </source>
</reference>
<dbReference type="OrthoDB" id="1914101at2759"/>
<dbReference type="Proteomes" id="UP001165190">
    <property type="component" value="Unassembled WGS sequence"/>
</dbReference>
<dbReference type="EMBL" id="BSYR01000019">
    <property type="protein sequence ID" value="GMI82233.1"/>
    <property type="molecule type" value="Genomic_DNA"/>
</dbReference>
<evidence type="ECO:0000256" key="1">
    <source>
        <dbReference type="SAM" id="MobiDB-lite"/>
    </source>
</evidence>
<evidence type="ECO:0000313" key="3">
    <source>
        <dbReference type="EMBL" id="GMI82233.1"/>
    </source>
</evidence>
<feature type="chain" id="PRO_5040936911" evidence="2">
    <location>
        <begin position="28"/>
        <end position="144"/>
    </location>
</feature>
<keyword evidence="2" id="KW-0732">Signal</keyword>
<feature type="compositionally biased region" description="Basic residues" evidence="1">
    <location>
        <begin position="77"/>
        <end position="89"/>
    </location>
</feature>
<gene>
    <name evidence="3" type="ORF">HRI_001892600</name>
</gene>
<sequence>MVFFNQALNHFFAFLLIFFAFLLLSLSSSPASCNEIHPKINTTDPSDRQPAAAYQVLHIKNTTPFFLNKPERGFDKKRTRKRKMKMTKRRKINMDGNFKTRPFTVMLPKGFVPPSGSSPCHNDKPDSSVAQDLICGLSGTTAKP</sequence>
<dbReference type="AlphaFoldDB" id="A0A9W7LZP6"/>
<feature type="signal peptide" evidence="2">
    <location>
        <begin position="1"/>
        <end position="27"/>
    </location>
</feature>
<proteinExistence type="predicted"/>
<feature type="region of interest" description="Disordered" evidence="1">
    <location>
        <begin position="70"/>
        <end position="89"/>
    </location>
</feature>